<evidence type="ECO:0000313" key="2">
    <source>
        <dbReference type="Proteomes" id="UP000243200"/>
    </source>
</evidence>
<dbReference type="VEuPathDB" id="PlasmoDB:POWCR01_000138100"/>
<dbReference type="AlphaFoldDB" id="A0A1C3KII6"/>
<proteinExistence type="predicted"/>
<evidence type="ECO:0000313" key="1">
    <source>
        <dbReference type="EMBL" id="SBT73638.1"/>
    </source>
</evidence>
<dbReference type="EMBL" id="FLRJ01000453">
    <property type="protein sequence ID" value="SBT73638.1"/>
    <property type="molecule type" value="Genomic_DNA"/>
</dbReference>
<organism evidence="1 2">
    <name type="scientific">Plasmodium ovale</name>
    <name type="common">malaria parasite P. ovale</name>
    <dbReference type="NCBI Taxonomy" id="36330"/>
    <lineage>
        <taxon>Eukaryota</taxon>
        <taxon>Sar</taxon>
        <taxon>Alveolata</taxon>
        <taxon>Apicomplexa</taxon>
        <taxon>Aconoidasida</taxon>
        <taxon>Haemosporida</taxon>
        <taxon>Plasmodiidae</taxon>
        <taxon>Plasmodium</taxon>
        <taxon>Plasmodium (Plasmodium)</taxon>
    </lineage>
</organism>
<evidence type="ECO:0008006" key="3">
    <source>
        <dbReference type="Google" id="ProtNLM"/>
    </source>
</evidence>
<gene>
    <name evidence="1" type="primary">PowCR01_000138100</name>
    <name evidence="1" type="ORF">POWCR01_000138100</name>
</gene>
<accession>A0A1C3KII6</accession>
<dbReference type="Proteomes" id="UP000243200">
    <property type="component" value="Unassembled WGS sequence"/>
</dbReference>
<name>A0A1C3KII6_PLAOA</name>
<reference evidence="1 2" key="1">
    <citation type="submission" date="2016-06" db="EMBL/GenBank/DDBJ databases">
        <authorList>
            <consortium name="Pathogen Informatics"/>
        </authorList>
    </citation>
    <scope>NUCLEOTIDE SEQUENCE [LARGE SCALE GENOMIC DNA]</scope>
</reference>
<dbReference type="VEuPathDB" id="PlasmoDB:PocGH01_00071300"/>
<sequence>MSGYVISECTLDEYDLQAKVFNEKWKSDTNFYELEEAALSSSKINDMKKWIKDFDGKLVTLYDLVYIDKFGHLEGKRCRDLNYYISYILHYIPKITKNPNDVEEIIRRFKTFLKAKFNTWVNFQCTLKEEVYNQKMDLIKELDDYCENKNAFKEKLEIYDKTTCCKYANHVKDRKRFFNNLISSNKVKKDDKDFHIDENCTLKNFGKTFPNVTCKETNIYENESDELQITQGHGKSTDFHDNGLYETNPGDSFTTSPTKIALTSVSTLLGACLSGLYLYRHSFVGSMLRNFQNRNHISNEDTYNDVNEMFSEGTSHYLDNLQENDRFHIAYDPINN</sequence>
<protein>
    <recommendedName>
        <fullName evidence="3">PIR protein</fullName>
    </recommendedName>
</protein>